<evidence type="ECO:0000313" key="2">
    <source>
        <dbReference type="EMBL" id="SFB04664.1"/>
    </source>
</evidence>
<accession>A0A1I0XUR1</accession>
<dbReference type="AlphaFoldDB" id="A0A1I0XUR1"/>
<dbReference type="SUPFAM" id="SSF53474">
    <property type="entry name" value="alpha/beta-Hydrolases"/>
    <property type="match status" value="1"/>
</dbReference>
<evidence type="ECO:0000313" key="3">
    <source>
        <dbReference type="Proteomes" id="UP000243799"/>
    </source>
</evidence>
<evidence type="ECO:0000259" key="1">
    <source>
        <dbReference type="Pfam" id="PF12697"/>
    </source>
</evidence>
<dbReference type="PANTHER" id="PTHR43194">
    <property type="entry name" value="HYDROLASE ALPHA/BETA FOLD FAMILY"/>
    <property type="match status" value="1"/>
</dbReference>
<dbReference type="InterPro" id="IPR029058">
    <property type="entry name" value="AB_hydrolase_fold"/>
</dbReference>
<dbReference type="Gene3D" id="3.40.50.1820">
    <property type="entry name" value="alpha/beta hydrolase"/>
    <property type="match status" value="1"/>
</dbReference>
<dbReference type="InterPro" id="IPR000073">
    <property type="entry name" value="AB_hydrolase_1"/>
</dbReference>
<dbReference type="STRING" id="490629.SAMN05216266_10416"/>
<name>A0A1I0XUR1_9PSEU</name>
<proteinExistence type="predicted"/>
<organism evidence="2 3">
    <name type="scientific">Amycolatopsis marina</name>
    <dbReference type="NCBI Taxonomy" id="490629"/>
    <lineage>
        <taxon>Bacteria</taxon>
        <taxon>Bacillati</taxon>
        <taxon>Actinomycetota</taxon>
        <taxon>Actinomycetes</taxon>
        <taxon>Pseudonocardiales</taxon>
        <taxon>Pseudonocardiaceae</taxon>
        <taxon>Amycolatopsis</taxon>
    </lineage>
</organism>
<keyword evidence="3" id="KW-1185">Reference proteome</keyword>
<gene>
    <name evidence="2" type="ORF">SAMN05216266_10416</name>
</gene>
<feature type="domain" description="AB hydrolase-1" evidence="1">
    <location>
        <begin position="55"/>
        <end position="285"/>
    </location>
</feature>
<dbReference type="GO" id="GO:0003824">
    <property type="term" value="F:catalytic activity"/>
    <property type="evidence" value="ECO:0007669"/>
    <property type="project" value="UniProtKB-ARBA"/>
</dbReference>
<protein>
    <submittedName>
        <fullName evidence="2">Pimeloyl-ACP methyl ester carboxylesterase</fullName>
    </submittedName>
</protein>
<dbReference type="Pfam" id="PF12697">
    <property type="entry name" value="Abhydrolase_6"/>
    <property type="match status" value="1"/>
</dbReference>
<dbReference type="Proteomes" id="UP000243799">
    <property type="component" value="Unassembled WGS sequence"/>
</dbReference>
<sequence>MFHFSLKQIACRRGGLVDQSRIWSPTGQNGSIVVPELMVDGYPLHYDDNGAGAPVVLVAGTGSRGRVWHLHQVPALVSAGYRVITFDNRAGGPGGFFGLSSLVSDTVALIERLGLAPCRLVGFSLGARIVQELLLSRPDLVVRAVLLATRGRVDRWTRAMVTAEQTGRTTTPEFDAVVRAMQNLSPRTLRDERAARDWLELFELTADVAPPGLHEQVALEELLADRLPAYAAIGVPCLVVGFGDDVVTPPNLTREVAAAIRNAEYHEVPDCGHFGYLERPEEVNKLVVDYLGVSTHD</sequence>
<dbReference type="EMBL" id="FOKG01000004">
    <property type="protein sequence ID" value="SFB04664.1"/>
    <property type="molecule type" value="Genomic_DNA"/>
</dbReference>
<reference evidence="3" key="1">
    <citation type="submission" date="2016-10" db="EMBL/GenBank/DDBJ databases">
        <authorList>
            <person name="Varghese N."/>
            <person name="Submissions S."/>
        </authorList>
    </citation>
    <scope>NUCLEOTIDE SEQUENCE [LARGE SCALE GENOMIC DNA]</scope>
    <source>
        <strain evidence="3">CGMCC 4.3568</strain>
    </source>
</reference>
<dbReference type="PANTHER" id="PTHR43194:SF2">
    <property type="entry name" value="PEROXISOMAL MEMBRANE PROTEIN LPX1"/>
    <property type="match status" value="1"/>
</dbReference>
<dbReference type="InterPro" id="IPR050228">
    <property type="entry name" value="Carboxylesterase_BioH"/>
</dbReference>